<dbReference type="EMBL" id="BPLR01015767">
    <property type="protein sequence ID" value="GIY78534.1"/>
    <property type="molecule type" value="Genomic_DNA"/>
</dbReference>
<organism evidence="2 3">
    <name type="scientific">Caerostris extrusa</name>
    <name type="common">Bark spider</name>
    <name type="synonym">Caerostris bankana</name>
    <dbReference type="NCBI Taxonomy" id="172846"/>
    <lineage>
        <taxon>Eukaryota</taxon>
        <taxon>Metazoa</taxon>
        <taxon>Ecdysozoa</taxon>
        <taxon>Arthropoda</taxon>
        <taxon>Chelicerata</taxon>
        <taxon>Arachnida</taxon>
        <taxon>Araneae</taxon>
        <taxon>Araneomorphae</taxon>
        <taxon>Entelegynae</taxon>
        <taxon>Araneoidea</taxon>
        <taxon>Araneidae</taxon>
        <taxon>Caerostris</taxon>
    </lineage>
</organism>
<feature type="compositionally biased region" description="Polar residues" evidence="1">
    <location>
        <begin position="65"/>
        <end position="77"/>
    </location>
</feature>
<feature type="region of interest" description="Disordered" evidence="1">
    <location>
        <begin position="51"/>
        <end position="77"/>
    </location>
</feature>
<comment type="caution">
    <text evidence="2">The sequence shown here is derived from an EMBL/GenBank/DDBJ whole genome shotgun (WGS) entry which is preliminary data.</text>
</comment>
<dbReference type="Proteomes" id="UP001054945">
    <property type="component" value="Unassembled WGS sequence"/>
</dbReference>
<evidence type="ECO:0000313" key="3">
    <source>
        <dbReference type="Proteomes" id="UP001054945"/>
    </source>
</evidence>
<name>A0AAV4W8I8_CAEEX</name>
<sequence>MIPASLTTQIRHHKNYSKGFHSQKYHSHPFRQNLLSYKGIKACFQRHQPKVLKSSPRKGIKAQISPHNKSSLTNESTTPIPFTLPNVGAINSHRRHPFPVGTIKRRPRLSIEHLRSHYKLMTCLDKWPMLKEREEVHGHGFMMSFASVCFQSRRFCAHD</sequence>
<protein>
    <submittedName>
        <fullName evidence="2">Uncharacterized protein</fullName>
    </submittedName>
</protein>
<proteinExistence type="predicted"/>
<dbReference type="AlphaFoldDB" id="A0AAV4W8I8"/>
<evidence type="ECO:0000256" key="1">
    <source>
        <dbReference type="SAM" id="MobiDB-lite"/>
    </source>
</evidence>
<gene>
    <name evidence="2" type="ORF">CEXT_542541</name>
</gene>
<evidence type="ECO:0000313" key="2">
    <source>
        <dbReference type="EMBL" id="GIY78534.1"/>
    </source>
</evidence>
<feature type="compositionally biased region" description="Basic residues" evidence="1">
    <location>
        <begin position="51"/>
        <end position="60"/>
    </location>
</feature>
<reference evidence="2 3" key="1">
    <citation type="submission" date="2021-06" db="EMBL/GenBank/DDBJ databases">
        <title>Caerostris extrusa draft genome.</title>
        <authorList>
            <person name="Kono N."/>
            <person name="Arakawa K."/>
        </authorList>
    </citation>
    <scope>NUCLEOTIDE SEQUENCE [LARGE SCALE GENOMIC DNA]</scope>
</reference>
<keyword evidence="3" id="KW-1185">Reference proteome</keyword>
<accession>A0AAV4W8I8</accession>